<evidence type="ECO:0000313" key="4">
    <source>
        <dbReference type="Proteomes" id="UP001642483"/>
    </source>
</evidence>
<dbReference type="Proteomes" id="UP001642483">
    <property type="component" value="Unassembled WGS sequence"/>
</dbReference>
<dbReference type="Pfam" id="PF00167">
    <property type="entry name" value="FGF"/>
    <property type="match status" value="1"/>
</dbReference>
<keyword evidence="2" id="KW-1133">Transmembrane helix</keyword>
<evidence type="ECO:0008006" key="5">
    <source>
        <dbReference type="Google" id="ProtNLM"/>
    </source>
</evidence>
<dbReference type="Gene3D" id="2.80.10.50">
    <property type="match status" value="1"/>
</dbReference>
<accession>A0ABP0FKU5</accession>
<dbReference type="InterPro" id="IPR008996">
    <property type="entry name" value="IL1/FGF"/>
</dbReference>
<dbReference type="InterPro" id="IPR056378">
    <property type="entry name" value="Let-756-like_FGF"/>
</dbReference>
<evidence type="ECO:0000256" key="1">
    <source>
        <dbReference type="ARBA" id="ARBA00007936"/>
    </source>
</evidence>
<comment type="caution">
    <text evidence="3">The sequence shown here is derived from an EMBL/GenBank/DDBJ whole genome shotgun (WGS) entry which is preliminary data.</text>
</comment>
<proteinExistence type="inferred from homology"/>
<feature type="transmembrane region" description="Helical" evidence="2">
    <location>
        <begin position="50"/>
        <end position="70"/>
    </location>
</feature>
<sequence>MYPNIMQKKLPGGKILKTTTTLVGAIRQTLTSPARHRQRKLPVCPTKERLCLLFILTLFSLVLSANTMTLNQKRVFSMEKMNTGGRLEEKRTSFTSQCRKCAQLRRLTSRFDVTDQQDEITSSHPSMNKLTALARKLRQSCDKMTYQRCKIVYPWKNEIKLTSQNGDKRSKDTRMAKEILPAITRTTTTSSNDDVSSNFDVLSRKKRTPGGQIEGDRRLIDLFCMTHYILEIKHDGTVTGSRVRNANTLLEIQSVEAGGVVSFQSKATGLYLAMDKKGRLYGTKHFSKEHSAFVERMRPNFYNTYSARHYPRKHGKSKRSASGDWYVAIGKHGTVRKANRIGPTHSAAQFLPLYRQ</sequence>
<dbReference type="EMBL" id="CAWYQH010000068">
    <property type="protein sequence ID" value="CAK8679981.1"/>
    <property type="molecule type" value="Genomic_DNA"/>
</dbReference>
<dbReference type="SUPFAM" id="SSF50353">
    <property type="entry name" value="Cytokine"/>
    <property type="match status" value="1"/>
</dbReference>
<dbReference type="SMART" id="SM00442">
    <property type="entry name" value="FGF"/>
    <property type="match status" value="1"/>
</dbReference>
<dbReference type="PANTHER" id="PTHR11486">
    <property type="entry name" value="FIBROBLAST GROWTH FACTOR"/>
    <property type="match status" value="1"/>
</dbReference>
<comment type="similarity">
    <text evidence="1">Belongs to the heparin-binding growth factors family.</text>
</comment>
<name>A0ABP0FKU5_CLALP</name>
<keyword evidence="2" id="KW-0472">Membrane</keyword>
<organism evidence="3 4">
    <name type="scientific">Clavelina lepadiformis</name>
    <name type="common">Light-bulb sea squirt</name>
    <name type="synonym">Ascidia lepadiformis</name>
    <dbReference type="NCBI Taxonomy" id="159417"/>
    <lineage>
        <taxon>Eukaryota</taxon>
        <taxon>Metazoa</taxon>
        <taxon>Chordata</taxon>
        <taxon>Tunicata</taxon>
        <taxon>Ascidiacea</taxon>
        <taxon>Aplousobranchia</taxon>
        <taxon>Clavelinidae</taxon>
        <taxon>Clavelina</taxon>
    </lineage>
</organism>
<protein>
    <recommendedName>
        <fullName evidence="5">FGF</fullName>
    </recommendedName>
</protein>
<evidence type="ECO:0000256" key="2">
    <source>
        <dbReference type="SAM" id="Phobius"/>
    </source>
</evidence>
<dbReference type="InterPro" id="IPR002209">
    <property type="entry name" value="Fibroblast_GF_fam"/>
</dbReference>
<dbReference type="CDD" id="cd00058">
    <property type="entry name" value="beta-trefoil_FGF"/>
    <property type="match status" value="1"/>
</dbReference>
<dbReference type="PRINTS" id="PR00262">
    <property type="entry name" value="IL1HBGF"/>
</dbReference>
<keyword evidence="4" id="KW-1185">Reference proteome</keyword>
<gene>
    <name evidence="3" type="ORF">CVLEPA_LOCUS10217</name>
</gene>
<reference evidence="3 4" key="1">
    <citation type="submission" date="2024-02" db="EMBL/GenBank/DDBJ databases">
        <authorList>
            <person name="Daric V."/>
            <person name="Darras S."/>
        </authorList>
    </citation>
    <scope>NUCLEOTIDE SEQUENCE [LARGE SCALE GENOMIC DNA]</scope>
</reference>
<keyword evidence="2" id="KW-0812">Transmembrane</keyword>
<evidence type="ECO:0000313" key="3">
    <source>
        <dbReference type="EMBL" id="CAK8679981.1"/>
    </source>
</evidence>